<keyword evidence="3" id="KW-1185">Reference proteome</keyword>
<sequence>MKANVLESTLCVALSNVLRTVWAARGVFDPGEATTMDALKVVFSEASAALFVLHYYLLKSNPKDPTKKVLDSVETEKLFTALWTQDAGQKIITMAYRIYHWVTAEDDGLKPNVTSERKLGPPDESLVKEVAMEIRAFSNLVPAALAVGIFALEQRFTWGTPDEIHRCREQGFFRLPCQNCRILLPEMDVRVGKENYDTELYSRQPDFQVA</sequence>
<evidence type="ECO:0000256" key="1">
    <source>
        <dbReference type="SAM" id="SignalP"/>
    </source>
</evidence>
<feature type="signal peptide" evidence="1">
    <location>
        <begin position="1"/>
        <end position="23"/>
    </location>
</feature>
<dbReference type="Proteomes" id="UP000766486">
    <property type="component" value="Unassembled WGS sequence"/>
</dbReference>
<accession>A0ABY6UB24</accession>
<protein>
    <recommendedName>
        <fullName evidence="4">Prion-inhibition and propagation HeLo domain-containing protein</fullName>
    </recommendedName>
</protein>
<feature type="chain" id="PRO_5046998121" description="Prion-inhibition and propagation HeLo domain-containing protein" evidence="1">
    <location>
        <begin position="24"/>
        <end position="210"/>
    </location>
</feature>
<reference evidence="2 3" key="1">
    <citation type="submission" date="2019-06" db="EMBL/GenBank/DDBJ databases">
        <authorList>
            <person name="Broberg M."/>
        </authorList>
    </citation>
    <scope>NUCLEOTIDE SEQUENCE [LARGE SCALE GENOMIC DNA]</scope>
</reference>
<evidence type="ECO:0000313" key="3">
    <source>
        <dbReference type="Proteomes" id="UP000766486"/>
    </source>
</evidence>
<evidence type="ECO:0008006" key="4">
    <source>
        <dbReference type="Google" id="ProtNLM"/>
    </source>
</evidence>
<proteinExistence type="predicted"/>
<name>A0ABY6UB24_BIOOC</name>
<gene>
    <name evidence="2" type="ORF">CLO192961_LOCUS222474</name>
</gene>
<organism evidence="2 3">
    <name type="scientific">Bionectria ochroleuca</name>
    <name type="common">Gliocladium roseum</name>
    <dbReference type="NCBI Taxonomy" id="29856"/>
    <lineage>
        <taxon>Eukaryota</taxon>
        <taxon>Fungi</taxon>
        <taxon>Dikarya</taxon>
        <taxon>Ascomycota</taxon>
        <taxon>Pezizomycotina</taxon>
        <taxon>Sordariomycetes</taxon>
        <taxon>Hypocreomycetidae</taxon>
        <taxon>Hypocreales</taxon>
        <taxon>Bionectriaceae</taxon>
        <taxon>Clonostachys</taxon>
    </lineage>
</organism>
<keyword evidence="1" id="KW-0732">Signal</keyword>
<comment type="caution">
    <text evidence="2">The sequence shown here is derived from an EMBL/GenBank/DDBJ whole genome shotgun (WGS) entry which is preliminary data.</text>
</comment>
<dbReference type="EMBL" id="CABFNS010000777">
    <property type="protein sequence ID" value="VUC27939.1"/>
    <property type="molecule type" value="Genomic_DNA"/>
</dbReference>
<evidence type="ECO:0000313" key="2">
    <source>
        <dbReference type="EMBL" id="VUC27939.1"/>
    </source>
</evidence>